<proteinExistence type="predicted"/>
<feature type="region of interest" description="Disordered" evidence="1">
    <location>
        <begin position="1"/>
        <end position="35"/>
    </location>
</feature>
<evidence type="ECO:0000256" key="1">
    <source>
        <dbReference type="SAM" id="MobiDB-lite"/>
    </source>
</evidence>
<keyword evidence="4" id="KW-1185">Reference proteome</keyword>
<reference evidence="3" key="1">
    <citation type="journal article" date="2023" name="Mol. Phylogenet. Evol.">
        <title>Genome-scale phylogeny and comparative genomics of the fungal order Sordariales.</title>
        <authorList>
            <person name="Hensen N."/>
            <person name="Bonometti L."/>
            <person name="Westerberg I."/>
            <person name="Brannstrom I.O."/>
            <person name="Guillou S."/>
            <person name="Cros-Aarteil S."/>
            <person name="Calhoun S."/>
            <person name="Haridas S."/>
            <person name="Kuo A."/>
            <person name="Mondo S."/>
            <person name="Pangilinan J."/>
            <person name="Riley R."/>
            <person name="LaButti K."/>
            <person name="Andreopoulos B."/>
            <person name="Lipzen A."/>
            <person name="Chen C."/>
            <person name="Yan M."/>
            <person name="Daum C."/>
            <person name="Ng V."/>
            <person name="Clum A."/>
            <person name="Steindorff A."/>
            <person name="Ohm R.A."/>
            <person name="Martin F."/>
            <person name="Silar P."/>
            <person name="Natvig D.O."/>
            <person name="Lalanne C."/>
            <person name="Gautier V."/>
            <person name="Ament-Velasquez S.L."/>
            <person name="Kruys A."/>
            <person name="Hutchinson M.I."/>
            <person name="Powell A.J."/>
            <person name="Barry K."/>
            <person name="Miller A.N."/>
            <person name="Grigoriev I.V."/>
            <person name="Debuchy R."/>
            <person name="Gladieux P."/>
            <person name="Hiltunen Thoren M."/>
            <person name="Johannesson H."/>
        </authorList>
    </citation>
    <scope>NUCLEOTIDE SEQUENCE</scope>
    <source>
        <strain evidence="3">SMH4131-1</strain>
    </source>
</reference>
<feature type="domain" description="2EXR" evidence="2">
    <location>
        <begin position="76"/>
        <end position="183"/>
    </location>
</feature>
<evidence type="ECO:0000313" key="3">
    <source>
        <dbReference type="EMBL" id="KAK3328643.1"/>
    </source>
</evidence>
<reference evidence="3" key="2">
    <citation type="submission" date="2023-06" db="EMBL/GenBank/DDBJ databases">
        <authorList>
            <consortium name="Lawrence Berkeley National Laboratory"/>
            <person name="Haridas S."/>
            <person name="Hensen N."/>
            <person name="Bonometti L."/>
            <person name="Westerberg I."/>
            <person name="Brannstrom I.O."/>
            <person name="Guillou S."/>
            <person name="Cros-Aarteil S."/>
            <person name="Calhoun S."/>
            <person name="Kuo A."/>
            <person name="Mondo S."/>
            <person name="Pangilinan J."/>
            <person name="Riley R."/>
            <person name="Labutti K."/>
            <person name="Andreopoulos B."/>
            <person name="Lipzen A."/>
            <person name="Chen C."/>
            <person name="Yanf M."/>
            <person name="Daum C."/>
            <person name="Ng V."/>
            <person name="Clum A."/>
            <person name="Steindorff A."/>
            <person name="Ohm R."/>
            <person name="Martin F."/>
            <person name="Silar P."/>
            <person name="Natvig D."/>
            <person name="Lalanne C."/>
            <person name="Gautier V."/>
            <person name="Ament-Velasquez S.L."/>
            <person name="Kruys A."/>
            <person name="Hutchinson M.I."/>
            <person name="Powell A.J."/>
            <person name="Barry K."/>
            <person name="Miller A.N."/>
            <person name="Grigoriev I.V."/>
            <person name="Debuchy R."/>
            <person name="Gladieux P."/>
            <person name="Thoren M.H."/>
            <person name="Johannesson H."/>
        </authorList>
    </citation>
    <scope>NUCLEOTIDE SEQUENCE</scope>
    <source>
        <strain evidence="3">SMH4131-1</strain>
    </source>
</reference>
<dbReference type="InterPro" id="IPR045518">
    <property type="entry name" value="2EXR"/>
</dbReference>
<dbReference type="PANTHER" id="PTHR35910:SF1">
    <property type="entry name" value="2EXR DOMAIN-CONTAINING PROTEIN"/>
    <property type="match status" value="1"/>
</dbReference>
<accession>A0AAE0IP91</accession>
<dbReference type="PANTHER" id="PTHR35910">
    <property type="entry name" value="2EXR DOMAIN-CONTAINING PROTEIN"/>
    <property type="match status" value="1"/>
</dbReference>
<evidence type="ECO:0000313" key="4">
    <source>
        <dbReference type="Proteomes" id="UP001286456"/>
    </source>
</evidence>
<sequence length="311" mass="34417">MDTDTHTALPNHASLSLTADRDNKPHNQLPHNNFATTGAVTVTITELSPSESPTMPSSITASSPPPAATVHVATNFPLFPLLPAELRLQIWRHSFHPRVIELHTRRAHYVDYLQHDYAARWQSLSLNPAALSVCSESRAAAQSHYTAILPLAASAPHTITNPNRDPTDTDSDRVLYLNLANDTIVLLGDVSFANLNTLLRWCRAQDTRDGIGLRRLAMSAVAVPHQGGARMLRALAQTTFREIEQFVLFRYADRKPPDKWAGMGGGSCVLVEEGEGVEGFYVQFREGGGWMVVGKRRMEVLELRFVEGWTC</sequence>
<comment type="caution">
    <text evidence="3">The sequence shown here is derived from an EMBL/GenBank/DDBJ whole genome shotgun (WGS) entry which is preliminary data.</text>
</comment>
<dbReference type="EMBL" id="JAUEPO010000003">
    <property type="protein sequence ID" value="KAK3328643.1"/>
    <property type="molecule type" value="Genomic_DNA"/>
</dbReference>
<dbReference type="Proteomes" id="UP001286456">
    <property type="component" value="Unassembled WGS sequence"/>
</dbReference>
<protein>
    <recommendedName>
        <fullName evidence="2">2EXR domain-containing protein</fullName>
    </recommendedName>
</protein>
<name>A0AAE0IP91_9PEZI</name>
<organism evidence="3 4">
    <name type="scientific">Cercophora scortea</name>
    <dbReference type="NCBI Taxonomy" id="314031"/>
    <lineage>
        <taxon>Eukaryota</taxon>
        <taxon>Fungi</taxon>
        <taxon>Dikarya</taxon>
        <taxon>Ascomycota</taxon>
        <taxon>Pezizomycotina</taxon>
        <taxon>Sordariomycetes</taxon>
        <taxon>Sordariomycetidae</taxon>
        <taxon>Sordariales</taxon>
        <taxon>Lasiosphaeriaceae</taxon>
        <taxon>Cercophora</taxon>
    </lineage>
</organism>
<dbReference type="Pfam" id="PF20150">
    <property type="entry name" value="2EXR"/>
    <property type="match status" value="1"/>
</dbReference>
<dbReference type="AlphaFoldDB" id="A0AAE0IP91"/>
<evidence type="ECO:0000259" key="2">
    <source>
        <dbReference type="Pfam" id="PF20150"/>
    </source>
</evidence>
<gene>
    <name evidence="3" type="ORF">B0T19DRAFT_196309</name>
</gene>